<organism evidence="1 2">
    <name type="scientific">Stachybotrys elegans</name>
    <dbReference type="NCBI Taxonomy" id="80388"/>
    <lineage>
        <taxon>Eukaryota</taxon>
        <taxon>Fungi</taxon>
        <taxon>Dikarya</taxon>
        <taxon>Ascomycota</taxon>
        <taxon>Pezizomycotina</taxon>
        <taxon>Sordariomycetes</taxon>
        <taxon>Hypocreomycetidae</taxon>
        <taxon>Hypocreales</taxon>
        <taxon>Stachybotryaceae</taxon>
        <taxon>Stachybotrys</taxon>
    </lineage>
</organism>
<proteinExistence type="predicted"/>
<dbReference type="AlphaFoldDB" id="A0A8K0WRT8"/>
<reference evidence="1" key="1">
    <citation type="journal article" date="2021" name="Nat. Commun.">
        <title>Genetic determinants of endophytism in the Arabidopsis root mycobiome.</title>
        <authorList>
            <person name="Mesny F."/>
            <person name="Miyauchi S."/>
            <person name="Thiergart T."/>
            <person name="Pickel B."/>
            <person name="Atanasova L."/>
            <person name="Karlsson M."/>
            <person name="Huettel B."/>
            <person name="Barry K.W."/>
            <person name="Haridas S."/>
            <person name="Chen C."/>
            <person name="Bauer D."/>
            <person name="Andreopoulos W."/>
            <person name="Pangilinan J."/>
            <person name="LaButti K."/>
            <person name="Riley R."/>
            <person name="Lipzen A."/>
            <person name="Clum A."/>
            <person name="Drula E."/>
            <person name="Henrissat B."/>
            <person name="Kohler A."/>
            <person name="Grigoriev I.V."/>
            <person name="Martin F.M."/>
            <person name="Hacquard S."/>
        </authorList>
    </citation>
    <scope>NUCLEOTIDE SEQUENCE</scope>
    <source>
        <strain evidence="1">MPI-CAGE-CH-0235</strain>
    </source>
</reference>
<comment type="caution">
    <text evidence="1">The sequence shown here is derived from an EMBL/GenBank/DDBJ whole genome shotgun (WGS) entry which is preliminary data.</text>
</comment>
<dbReference type="Proteomes" id="UP000813444">
    <property type="component" value="Unassembled WGS sequence"/>
</dbReference>
<accession>A0A8K0WRT8</accession>
<protein>
    <submittedName>
        <fullName evidence="1">Uncharacterized protein</fullName>
    </submittedName>
</protein>
<gene>
    <name evidence="1" type="ORF">B0I35DRAFT_427708</name>
</gene>
<name>A0A8K0WRT8_9HYPO</name>
<dbReference type="EMBL" id="JAGPNK010000005">
    <property type="protein sequence ID" value="KAH7320764.1"/>
    <property type="molecule type" value="Genomic_DNA"/>
</dbReference>
<evidence type="ECO:0000313" key="1">
    <source>
        <dbReference type="EMBL" id="KAH7320764.1"/>
    </source>
</evidence>
<sequence>MRPLPASRVDTILERKSILIFDRGPLYLDYMKTLVPNNVASKQRSFKLPLELWLKIFKFAAEDKRFNAYRLVHPQSIERSSDGSTALLCAEITDWTACGQLDHPTRVRKYEAYLSDPYISYTWGDTDEERDRLGKWVPCTLPRPGDPVYRIPCTDLENNVLFESLTVPDVIARVERGYCHSCGGGSLQARYAGSSRGFQEKWFGKVEEDCGISIPCPVCLGVAFSERSMRWQRRLFYHGDSEGKQFDDWQDERLRELGYLA</sequence>
<keyword evidence="2" id="KW-1185">Reference proteome</keyword>
<evidence type="ECO:0000313" key="2">
    <source>
        <dbReference type="Proteomes" id="UP000813444"/>
    </source>
</evidence>
<dbReference type="OrthoDB" id="4501419at2759"/>